<evidence type="ECO:0000256" key="6">
    <source>
        <dbReference type="SAM" id="Phobius"/>
    </source>
</evidence>
<keyword evidence="3 6" id="KW-1133">Transmembrane helix</keyword>
<evidence type="ECO:0000256" key="5">
    <source>
        <dbReference type="SAM" id="MobiDB-lite"/>
    </source>
</evidence>
<dbReference type="SMART" id="SM01417">
    <property type="entry name" value="Solute_trans_a"/>
    <property type="match status" value="1"/>
</dbReference>
<comment type="caution">
    <text evidence="7">The sequence shown here is derived from an EMBL/GenBank/DDBJ whole genome shotgun (WGS) entry which is preliminary data.</text>
</comment>
<dbReference type="Proteomes" id="UP000886523">
    <property type="component" value="Unassembled WGS sequence"/>
</dbReference>
<evidence type="ECO:0000313" key="7">
    <source>
        <dbReference type="EMBL" id="KAF9519394.1"/>
    </source>
</evidence>
<evidence type="ECO:0000313" key="8">
    <source>
        <dbReference type="Proteomes" id="UP000886523"/>
    </source>
</evidence>
<comment type="subcellular location">
    <subcellularLocation>
        <location evidence="1">Membrane</location>
        <topology evidence="1">Multi-pass membrane protein</topology>
    </subcellularLocation>
</comment>
<evidence type="ECO:0000256" key="1">
    <source>
        <dbReference type="ARBA" id="ARBA00004141"/>
    </source>
</evidence>
<feature type="compositionally biased region" description="Pro residues" evidence="5">
    <location>
        <begin position="490"/>
        <end position="507"/>
    </location>
</feature>
<keyword evidence="8" id="KW-1185">Reference proteome</keyword>
<feature type="region of interest" description="Disordered" evidence="5">
    <location>
        <begin position="377"/>
        <end position="415"/>
    </location>
</feature>
<dbReference type="AlphaFoldDB" id="A0A9P6B7W2"/>
<feature type="compositionally biased region" description="Basic and acidic residues" evidence="5">
    <location>
        <begin position="547"/>
        <end position="560"/>
    </location>
</feature>
<keyword evidence="2 6" id="KW-0812">Transmembrane</keyword>
<feature type="compositionally biased region" description="Basic and acidic residues" evidence="5">
    <location>
        <begin position="631"/>
        <end position="647"/>
    </location>
</feature>
<proteinExistence type="predicted"/>
<evidence type="ECO:0000256" key="3">
    <source>
        <dbReference type="ARBA" id="ARBA00022989"/>
    </source>
</evidence>
<keyword evidence="4 6" id="KW-0472">Membrane</keyword>
<dbReference type="Pfam" id="PF03619">
    <property type="entry name" value="Solute_trans_a"/>
    <property type="match status" value="2"/>
</dbReference>
<name>A0A9P6B7W2_9AGAM</name>
<evidence type="ECO:0000256" key="2">
    <source>
        <dbReference type="ARBA" id="ARBA00022692"/>
    </source>
</evidence>
<evidence type="ECO:0000256" key="4">
    <source>
        <dbReference type="ARBA" id="ARBA00023136"/>
    </source>
</evidence>
<gene>
    <name evidence="7" type="ORF">BS47DRAFT_1388216</name>
</gene>
<feature type="region of interest" description="Disordered" evidence="5">
    <location>
        <begin position="428"/>
        <end position="513"/>
    </location>
</feature>
<dbReference type="InterPro" id="IPR005178">
    <property type="entry name" value="Ostalpha/TMEM184C"/>
</dbReference>
<reference evidence="7" key="1">
    <citation type="journal article" date="2020" name="Nat. Commun.">
        <title>Large-scale genome sequencing of mycorrhizal fungi provides insights into the early evolution of symbiotic traits.</title>
        <authorList>
            <person name="Miyauchi S."/>
            <person name="Kiss E."/>
            <person name="Kuo A."/>
            <person name="Drula E."/>
            <person name="Kohler A."/>
            <person name="Sanchez-Garcia M."/>
            <person name="Morin E."/>
            <person name="Andreopoulos B."/>
            <person name="Barry K.W."/>
            <person name="Bonito G."/>
            <person name="Buee M."/>
            <person name="Carver A."/>
            <person name="Chen C."/>
            <person name="Cichocki N."/>
            <person name="Clum A."/>
            <person name="Culley D."/>
            <person name="Crous P.W."/>
            <person name="Fauchery L."/>
            <person name="Girlanda M."/>
            <person name="Hayes R.D."/>
            <person name="Keri Z."/>
            <person name="LaButti K."/>
            <person name="Lipzen A."/>
            <person name="Lombard V."/>
            <person name="Magnuson J."/>
            <person name="Maillard F."/>
            <person name="Murat C."/>
            <person name="Nolan M."/>
            <person name="Ohm R.A."/>
            <person name="Pangilinan J."/>
            <person name="Pereira M.F."/>
            <person name="Perotto S."/>
            <person name="Peter M."/>
            <person name="Pfister S."/>
            <person name="Riley R."/>
            <person name="Sitrit Y."/>
            <person name="Stielow J.B."/>
            <person name="Szollosi G."/>
            <person name="Zifcakova L."/>
            <person name="Stursova M."/>
            <person name="Spatafora J.W."/>
            <person name="Tedersoo L."/>
            <person name="Vaario L.M."/>
            <person name="Yamada A."/>
            <person name="Yan M."/>
            <person name="Wang P."/>
            <person name="Xu J."/>
            <person name="Bruns T."/>
            <person name="Baldrian P."/>
            <person name="Vilgalys R."/>
            <person name="Dunand C."/>
            <person name="Henrissat B."/>
            <person name="Grigoriev I.V."/>
            <person name="Hibbett D."/>
            <person name="Nagy L.G."/>
            <person name="Martin F.M."/>
        </authorList>
    </citation>
    <scope>NUCLEOTIDE SEQUENCE</scope>
    <source>
        <strain evidence="7">UP504</strain>
    </source>
</reference>
<evidence type="ECO:0008006" key="9">
    <source>
        <dbReference type="Google" id="ProtNLM"/>
    </source>
</evidence>
<dbReference type="GO" id="GO:0016020">
    <property type="term" value="C:membrane"/>
    <property type="evidence" value="ECO:0007669"/>
    <property type="project" value="UniProtKB-SubCell"/>
</dbReference>
<feature type="region of interest" description="Disordered" evidence="5">
    <location>
        <begin position="547"/>
        <end position="665"/>
    </location>
</feature>
<feature type="transmembrane region" description="Helical" evidence="6">
    <location>
        <begin position="38"/>
        <end position="63"/>
    </location>
</feature>
<feature type="compositionally biased region" description="Polar residues" evidence="5">
    <location>
        <begin position="378"/>
        <end position="387"/>
    </location>
</feature>
<feature type="compositionally biased region" description="Basic and acidic residues" evidence="5">
    <location>
        <begin position="608"/>
        <end position="625"/>
    </location>
</feature>
<dbReference type="OrthoDB" id="5348404at2759"/>
<dbReference type="EMBL" id="MU128918">
    <property type="protein sequence ID" value="KAF9519394.1"/>
    <property type="molecule type" value="Genomic_DNA"/>
</dbReference>
<accession>A0A9P6B7W2</accession>
<sequence length="665" mass="73503">MVVRIMIMVPLYAIASLISLFSLDAAFAIDAIRDIYEAFVIYAFFNLLINYLGGERSLLILLYGRPPKHHVFPVSLFKSELDASDPFTFLFLKRGILQYVQVKPILAIATLILKATGTYKEGELSWSSGYLYVSFIYNGSICLRYSALGISALVAAGIIKQVGPYTDAEHISLAITDTLICYEMPFFAFAHWFAFSHTDYIDKHLQYAARMPFYYAFRDAFGFLDVLEDSRATLRGGVSYRTFEPVEGGMHQGIGRERRIKAGLRYAKGGQKKYWIPMPHESTDIRGGPITAIRDAHGPDDEWLRELEFDDPDPEVEEMFSESRQLIFGDYHYPCIDVSGEEARRRMWDEEERILKDQRAAYLPHPTHPTLSLLSSTVGHSGTSYGATSRAHGDPSSRIAGSSAAVQHKGKDSGRVRTSVYGSWAEGAVSADRTPGSAVPPIVAEPGTSIIDHTPHEPMPGVDPAEGGVTLRYTTKMRPKHEPPKANRVLPPPAAETSPQPPSPSSHPPVTAESRLATTWPQTEHVSRPSATLPPDAIDLVVEDHDAKAEKVSRERRKGDPAVGKTGGRIYRREYVASASDTSDRQRDGQGEVGEEDGIEAARGSQVEVDRGEVSVTREEVEYGKGVDSQRFVDRDPESDAPSHTRGDYVYSPFLSSGGADNPWA</sequence>
<dbReference type="PANTHER" id="PTHR23423">
    <property type="entry name" value="ORGANIC SOLUTE TRANSPORTER-RELATED"/>
    <property type="match status" value="1"/>
</dbReference>
<organism evidence="7 8">
    <name type="scientific">Hydnum rufescens UP504</name>
    <dbReference type="NCBI Taxonomy" id="1448309"/>
    <lineage>
        <taxon>Eukaryota</taxon>
        <taxon>Fungi</taxon>
        <taxon>Dikarya</taxon>
        <taxon>Basidiomycota</taxon>
        <taxon>Agaricomycotina</taxon>
        <taxon>Agaricomycetes</taxon>
        <taxon>Cantharellales</taxon>
        <taxon>Hydnaceae</taxon>
        <taxon>Hydnum</taxon>
    </lineage>
</organism>
<protein>
    <recommendedName>
        <fullName evidence="9">DUF300-domain-containing protein</fullName>
    </recommendedName>
</protein>